<reference evidence="12 13" key="1">
    <citation type="submission" date="2018-01" db="EMBL/GenBank/DDBJ databases">
        <title>Bacillus asahii Genome sequencing and assembly.</title>
        <authorList>
            <person name="Jiang H."/>
            <person name="Feng Y."/>
            <person name="Zhao F."/>
            <person name="Lin X."/>
        </authorList>
    </citation>
    <scope>NUCLEOTIDE SEQUENCE [LARGE SCALE GENOMIC DNA]</scope>
    <source>
        <strain evidence="12 13">OM18</strain>
        <plasmid evidence="13">pom18</plasmid>
    </source>
</reference>
<gene>
    <name evidence="12" type="primary">uvrD</name>
    <name evidence="12" type="ORF">BAOM_p052</name>
</gene>
<evidence type="ECO:0000256" key="4">
    <source>
        <dbReference type="ARBA" id="ARBA00022801"/>
    </source>
</evidence>
<dbReference type="GO" id="GO:0005524">
    <property type="term" value="F:ATP binding"/>
    <property type="evidence" value="ECO:0007669"/>
    <property type="project" value="UniProtKB-KW"/>
</dbReference>
<dbReference type="SUPFAM" id="SSF52540">
    <property type="entry name" value="P-loop containing nucleoside triphosphate hydrolases"/>
    <property type="match status" value="1"/>
</dbReference>
<proteinExistence type="predicted"/>
<dbReference type="InterPro" id="IPR011604">
    <property type="entry name" value="PDDEXK-like_dom_sf"/>
</dbReference>
<dbReference type="GO" id="GO:0000725">
    <property type="term" value="P:recombinational repair"/>
    <property type="evidence" value="ECO:0007669"/>
    <property type="project" value="TreeGrafter"/>
</dbReference>
<sequence length="695" mass="81930">MYRFRGATIRNILEFENKFKRGECSVIHLSINYRSAPEIIEFYNRWMKEYSETHFQWDQFRIDKTILPSSGESRKELTPRVMKIAGESTEQWHERIFRFIKMLSDDGYISNYNQVAFLFRSVAKKETQELANYLESKGIPVYSPRSKMFFEREEIMAAIGVLLAIFGDYSDELVDRPEEYLEMLTDYYDRCLDIAEQLMDDDEDLEDWVSYREDELDNLVGNTDYAFTQLLYQMFSFDYFRKIIDTDLSSGVADQRAIRNLAILTNVLAKYEANENVDVISDVKKDQIVSKLFETYFRFLFGSNHGGGGIEEYQDESEYAPSGCVSFMTVHQSKGMEFPIVITDSLYDRPTDDNQGVLEQVYDAYSHRKPFEPTDRIKFFDFWRRYYVAYSRAEELLILTTPIRTRGAWPMPGKMFKEAFNDLEDYYDHHYSFEEFDFKPVKASDLKQSYAFTSDISKYERCSVEYKMFRELGFSEIRVGSTLFGSLVHQTIEDIHDAILRDEVSSIPDNLETWFDNNYQGLVLSEHSYLAPKSRNAALKHVKNYFENSEDLWKNIRKAEVQLSYPMEDFILNGQVDMIKGKGDTVEIVDFKTGDRPEPGDESLINYEKQLQVYARLVEVKENVTVSKLKLYYPSDQENPIIEFEKNSQQIDSIIEEFTDVVHKIEKKEFNQRTTNYSVCRECDMRFYCNRIKPK</sequence>
<dbReference type="GO" id="GO:0033202">
    <property type="term" value="C:DNA helicase complex"/>
    <property type="evidence" value="ECO:0007669"/>
    <property type="project" value="TreeGrafter"/>
</dbReference>
<dbReference type="GO" id="GO:0043138">
    <property type="term" value="F:3'-5' DNA helicase activity"/>
    <property type="evidence" value="ECO:0007669"/>
    <property type="project" value="TreeGrafter"/>
</dbReference>
<dbReference type="GO" id="GO:0003677">
    <property type="term" value="F:DNA binding"/>
    <property type="evidence" value="ECO:0007669"/>
    <property type="project" value="UniProtKB-KW"/>
</dbReference>
<feature type="domain" description="UvrD-like helicase C-terminal" evidence="11">
    <location>
        <begin position="27"/>
        <end position="400"/>
    </location>
</feature>
<keyword evidence="5 12" id="KW-0347">Helicase</keyword>
<name>A0A3T0KZE4_9BACI</name>
<evidence type="ECO:0000256" key="7">
    <source>
        <dbReference type="ARBA" id="ARBA00022840"/>
    </source>
</evidence>
<dbReference type="Gene3D" id="3.40.50.300">
    <property type="entry name" value="P-loop containing nucleotide triphosphate hydrolases"/>
    <property type="match status" value="2"/>
</dbReference>
<keyword evidence="9" id="KW-0234">DNA repair</keyword>
<keyword evidence="3" id="KW-0227">DNA damage</keyword>
<dbReference type="PANTHER" id="PTHR11070">
    <property type="entry name" value="UVRD / RECB / PCRA DNA HELICASE FAMILY MEMBER"/>
    <property type="match status" value="1"/>
</dbReference>
<keyword evidence="6" id="KW-0269">Exonuclease</keyword>
<dbReference type="Pfam" id="PF13361">
    <property type="entry name" value="UvrD_C"/>
    <property type="match status" value="1"/>
</dbReference>
<evidence type="ECO:0000256" key="2">
    <source>
        <dbReference type="ARBA" id="ARBA00022741"/>
    </source>
</evidence>
<dbReference type="Pfam" id="PF12705">
    <property type="entry name" value="PDDEXK_1"/>
    <property type="match status" value="1"/>
</dbReference>
<dbReference type="PANTHER" id="PTHR11070:SF2">
    <property type="entry name" value="ATP-DEPENDENT DNA HELICASE SRS2"/>
    <property type="match status" value="1"/>
</dbReference>
<evidence type="ECO:0000256" key="8">
    <source>
        <dbReference type="ARBA" id="ARBA00023125"/>
    </source>
</evidence>
<evidence type="ECO:0000313" key="12">
    <source>
        <dbReference type="EMBL" id="AZV45705.1"/>
    </source>
</evidence>
<dbReference type="KEGG" id="pasa:BAOM_p052"/>
<keyword evidence="8" id="KW-0238">DNA-binding</keyword>
<keyword evidence="12" id="KW-0614">Plasmid</keyword>
<dbReference type="GO" id="GO:0005829">
    <property type="term" value="C:cytosol"/>
    <property type="evidence" value="ECO:0007669"/>
    <property type="project" value="TreeGrafter"/>
</dbReference>
<dbReference type="Gene3D" id="3.90.320.10">
    <property type="match status" value="1"/>
</dbReference>
<evidence type="ECO:0000313" key="13">
    <source>
        <dbReference type="Proteomes" id="UP000283095"/>
    </source>
</evidence>
<protein>
    <submittedName>
        <fullName evidence="12">DNA helicase UvrD</fullName>
    </submittedName>
</protein>
<evidence type="ECO:0000259" key="10">
    <source>
        <dbReference type="Pfam" id="PF12705"/>
    </source>
</evidence>
<keyword evidence="2" id="KW-0547">Nucleotide-binding</keyword>
<dbReference type="InterPro" id="IPR038726">
    <property type="entry name" value="PDDEXK_AddAB-type"/>
</dbReference>
<keyword evidence="7" id="KW-0067">ATP-binding</keyword>
<dbReference type="InterPro" id="IPR000212">
    <property type="entry name" value="DNA_helicase_UvrD/REP"/>
</dbReference>
<geneLocation type="plasmid" evidence="13">
    <name>pom18</name>
</geneLocation>
<evidence type="ECO:0000256" key="5">
    <source>
        <dbReference type="ARBA" id="ARBA00022806"/>
    </source>
</evidence>
<dbReference type="GO" id="GO:0004527">
    <property type="term" value="F:exonuclease activity"/>
    <property type="evidence" value="ECO:0007669"/>
    <property type="project" value="UniProtKB-KW"/>
</dbReference>
<keyword evidence="4" id="KW-0378">Hydrolase</keyword>
<accession>A0A3T0KZE4</accession>
<evidence type="ECO:0000256" key="3">
    <source>
        <dbReference type="ARBA" id="ARBA00022763"/>
    </source>
</evidence>
<evidence type="ECO:0000256" key="1">
    <source>
        <dbReference type="ARBA" id="ARBA00022722"/>
    </source>
</evidence>
<evidence type="ECO:0000256" key="6">
    <source>
        <dbReference type="ARBA" id="ARBA00022839"/>
    </source>
</evidence>
<dbReference type="Proteomes" id="UP000283095">
    <property type="component" value="Plasmid pOM18"/>
</dbReference>
<dbReference type="InterPro" id="IPR014017">
    <property type="entry name" value="DNA_helicase_UvrD-like_C"/>
</dbReference>
<organism evidence="12 13">
    <name type="scientific">Peribacillus asahii</name>
    <dbReference type="NCBI Taxonomy" id="228899"/>
    <lineage>
        <taxon>Bacteria</taxon>
        <taxon>Bacillati</taxon>
        <taxon>Bacillota</taxon>
        <taxon>Bacilli</taxon>
        <taxon>Bacillales</taxon>
        <taxon>Bacillaceae</taxon>
        <taxon>Peribacillus</taxon>
    </lineage>
</organism>
<evidence type="ECO:0000256" key="9">
    <source>
        <dbReference type="ARBA" id="ARBA00023204"/>
    </source>
</evidence>
<dbReference type="InterPro" id="IPR027417">
    <property type="entry name" value="P-loop_NTPase"/>
</dbReference>
<feature type="domain" description="PD-(D/E)XK endonuclease-like" evidence="10">
    <location>
        <begin position="454"/>
        <end position="690"/>
    </location>
</feature>
<dbReference type="AlphaFoldDB" id="A0A3T0KZE4"/>
<keyword evidence="1" id="KW-0540">Nuclease</keyword>
<dbReference type="EMBL" id="CP026096">
    <property type="protein sequence ID" value="AZV45705.1"/>
    <property type="molecule type" value="Genomic_DNA"/>
</dbReference>
<evidence type="ECO:0000259" key="11">
    <source>
        <dbReference type="Pfam" id="PF13361"/>
    </source>
</evidence>